<accession>A0A067RTN1</accession>
<sequence length="100" mass="11231">MGEERTGVRADTVGEPMGEGEPQKDHMEDRISKFSTTGALPTGPLRSLERFQIYLINYHTKCQPTESMPEMLVSIYQTAIFTYTLISFLVLSSSKNKSPI</sequence>
<evidence type="ECO:0000256" key="1">
    <source>
        <dbReference type="SAM" id="MobiDB-lite"/>
    </source>
</evidence>
<dbReference type="AlphaFoldDB" id="A0A067RTN1"/>
<dbReference type="EMBL" id="KK852470">
    <property type="protein sequence ID" value="KDR23204.1"/>
    <property type="molecule type" value="Genomic_DNA"/>
</dbReference>
<keyword evidence="2" id="KW-1133">Transmembrane helix</keyword>
<organism evidence="3 4">
    <name type="scientific">Zootermopsis nevadensis</name>
    <name type="common">Dampwood termite</name>
    <dbReference type="NCBI Taxonomy" id="136037"/>
    <lineage>
        <taxon>Eukaryota</taxon>
        <taxon>Metazoa</taxon>
        <taxon>Ecdysozoa</taxon>
        <taxon>Arthropoda</taxon>
        <taxon>Hexapoda</taxon>
        <taxon>Insecta</taxon>
        <taxon>Pterygota</taxon>
        <taxon>Neoptera</taxon>
        <taxon>Polyneoptera</taxon>
        <taxon>Dictyoptera</taxon>
        <taxon>Blattodea</taxon>
        <taxon>Blattoidea</taxon>
        <taxon>Termitoidae</taxon>
        <taxon>Termopsidae</taxon>
        <taxon>Zootermopsis</taxon>
    </lineage>
</organism>
<keyword evidence="2" id="KW-0812">Transmembrane</keyword>
<keyword evidence="2" id="KW-0472">Membrane</keyword>
<dbReference type="InParanoid" id="A0A067RTN1"/>
<evidence type="ECO:0000313" key="3">
    <source>
        <dbReference type="EMBL" id="KDR23204.1"/>
    </source>
</evidence>
<name>A0A067RTN1_ZOONE</name>
<gene>
    <name evidence="3" type="ORF">L798_07105</name>
</gene>
<reference evidence="3 4" key="1">
    <citation type="journal article" date="2014" name="Nat. Commun.">
        <title>Molecular traces of alternative social organization in a termite genome.</title>
        <authorList>
            <person name="Terrapon N."/>
            <person name="Li C."/>
            <person name="Robertson H.M."/>
            <person name="Ji L."/>
            <person name="Meng X."/>
            <person name="Booth W."/>
            <person name="Chen Z."/>
            <person name="Childers C.P."/>
            <person name="Glastad K.M."/>
            <person name="Gokhale K."/>
            <person name="Gowin J."/>
            <person name="Gronenberg W."/>
            <person name="Hermansen R.A."/>
            <person name="Hu H."/>
            <person name="Hunt B.G."/>
            <person name="Huylmans A.K."/>
            <person name="Khalil S.M."/>
            <person name="Mitchell R.D."/>
            <person name="Munoz-Torres M.C."/>
            <person name="Mustard J.A."/>
            <person name="Pan H."/>
            <person name="Reese J.T."/>
            <person name="Scharf M.E."/>
            <person name="Sun F."/>
            <person name="Vogel H."/>
            <person name="Xiao J."/>
            <person name="Yang W."/>
            <person name="Yang Z."/>
            <person name="Yang Z."/>
            <person name="Zhou J."/>
            <person name="Zhu J."/>
            <person name="Brent C.S."/>
            <person name="Elsik C.G."/>
            <person name="Goodisman M.A."/>
            <person name="Liberles D.A."/>
            <person name="Roe R.M."/>
            <person name="Vargo E.L."/>
            <person name="Vilcinskas A."/>
            <person name="Wang J."/>
            <person name="Bornberg-Bauer E."/>
            <person name="Korb J."/>
            <person name="Zhang G."/>
            <person name="Liebig J."/>
        </authorList>
    </citation>
    <scope>NUCLEOTIDE SEQUENCE [LARGE SCALE GENOMIC DNA]</scope>
    <source>
        <tissue evidence="3">Whole organism</tissue>
    </source>
</reference>
<evidence type="ECO:0000313" key="4">
    <source>
        <dbReference type="Proteomes" id="UP000027135"/>
    </source>
</evidence>
<keyword evidence="4" id="KW-1185">Reference proteome</keyword>
<proteinExistence type="predicted"/>
<feature type="region of interest" description="Disordered" evidence="1">
    <location>
        <begin position="1"/>
        <end position="26"/>
    </location>
</feature>
<dbReference type="Proteomes" id="UP000027135">
    <property type="component" value="Unassembled WGS sequence"/>
</dbReference>
<protein>
    <submittedName>
        <fullName evidence="3">Uncharacterized protein</fullName>
    </submittedName>
</protein>
<evidence type="ECO:0000256" key="2">
    <source>
        <dbReference type="SAM" id="Phobius"/>
    </source>
</evidence>
<feature type="transmembrane region" description="Helical" evidence="2">
    <location>
        <begin position="73"/>
        <end position="91"/>
    </location>
</feature>